<dbReference type="Proteomes" id="UP000438429">
    <property type="component" value="Unassembled WGS sequence"/>
</dbReference>
<accession>A0A6A4SAJ0</accession>
<dbReference type="AlphaFoldDB" id="A0A6A4SAJ0"/>
<name>A0A6A4SAJ0_SCOMX</name>
<protein>
    <submittedName>
        <fullName evidence="1">Uncharacterized protein</fullName>
    </submittedName>
</protein>
<evidence type="ECO:0000313" key="1">
    <source>
        <dbReference type="EMBL" id="KAF0027802.1"/>
    </source>
</evidence>
<gene>
    <name evidence="1" type="ORF">F2P81_020543</name>
</gene>
<proteinExistence type="predicted"/>
<organism evidence="1 2">
    <name type="scientific">Scophthalmus maximus</name>
    <name type="common">Turbot</name>
    <name type="synonym">Psetta maxima</name>
    <dbReference type="NCBI Taxonomy" id="52904"/>
    <lineage>
        <taxon>Eukaryota</taxon>
        <taxon>Metazoa</taxon>
        <taxon>Chordata</taxon>
        <taxon>Craniata</taxon>
        <taxon>Vertebrata</taxon>
        <taxon>Euteleostomi</taxon>
        <taxon>Actinopterygii</taxon>
        <taxon>Neopterygii</taxon>
        <taxon>Teleostei</taxon>
        <taxon>Neoteleostei</taxon>
        <taxon>Acanthomorphata</taxon>
        <taxon>Carangaria</taxon>
        <taxon>Pleuronectiformes</taxon>
        <taxon>Pleuronectoidei</taxon>
        <taxon>Scophthalmidae</taxon>
        <taxon>Scophthalmus</taxon>
    </lineage>
</organism>
<reference evidence="1 2" key="1">
    <citation type="submission" date="2019-06" db="EMBL/GenBank/DDBJ databases">
        <title>Draft genomes of female and male turbot (Scophthalmus maximus).</title>
        <authorList>
            <person name="Xu H."/>
            <person name="Xu X.-W."/>
            <person name="Shao C."/>
            <person name="Chen S."/>
        </authorList>
    </citation>
    <scope>NUCLEOTIDE SEQUENCE [LARGE SCALE GENOMIC DNA]</scope>
    <source>
        <strain evidence="1">Ysfricsl-2016a</strain>
        <tissue evidence="1">Blood</tissue>
    </source>
</reference>
<evidence type="ECO:0000313" key="2">
    <source>
        <dbReference type="Proteomes" id="UP000438429"/>
    </source>
</evidence>
<sequence length="114" mass="13081">MSTKTARHFEMLIRLFRFKRFTFSPLAEQRAVDRLLGASLLFSFDVSLSKREQRIRPFAAAAAVDVFFTSVANHPERRGALRRLPFVCIERSRNAINEALHFDGGTSRGEDMTF</sequence>
<dbReference type="EMBL" id="VEVO01000018">
    <property type="protein sequence ID" value="KAF0027802.1"/>
    <property type="molecule type" value="Genomic_DNA"/>
</dbReference>
<comment type="caution">
    <text evidence="1">The sequence shown here is derived from an EMBL/GenBank/DDBJ whole genome shotgun (WGS) entry which is preliminary data.</text>
</comment>